<gene>
    <name evidence="1" type="ORF">Pla52o_21620</name>
</gene>
<sequence length="69" mass="7468">MRCLPFTPDLHPLAISFADSAITLAETRCRIEQEVAEETEALAASSRFSLFAPVHSFLLAGCDCAGVRI</sequence>
<name>A0A5C6CM53_9BACT</name>
<keyword evidence="2" id="KW-1185">Reference proteome</keyword>
<evidence type="ECO:0000313" key="2">
    <source>
        <dbReference type="Proteomes" id="UP000316304"/>
    </source>
</evidence>
<protein>
    <submittedName>
        <fullName evidence="1">Uncharacterized protein</fullName>
    </submittedName>
</protein>
<proteinExistence type="predicted"/>
<organism evidence="1 2">
    <name type="scientific">Novipirellula galeiformis</name>
    <dbReference type="NCBI Taxonomy" id="2528004"/>
    <lineage>
        <taxon>Bacteria</taxon>
        <taxon>Pseudomonadati</taxon>
        <taxon>Planctomycetota</taxon>
        <taxon>Planctomycetia</taxon>
        <taxon>Pirellulales</taxon>
        <taxon>Pirellulaceae</taxon>
        <taxon>Novipirellula</taxon>
    </lineage>
</organism>
<evidence type="ECO:0000313" key="1">
    <source>
        <dbReference type="EMBL" id="TWU24236.1"/>
    </source>
</evidence>
<accession>A0A5C6CM53</accession>
<dbReference type="Proteomes" id="UP000316304">
    <property type="component" value="Unassembled WGS sequence"/>
</dbReference>
<dbReference type="EMBL" id="SJPT01000003">
    <property type="protein sequence ID" value="TWU24236.1"/>
    <property type="molecule type" value="Genomic_DNA"/>
</dbReference>
<reference evidence="1 2" key="1">
    <citation type="submission" date="2019-02" db="EMBL/GenBank/DDBJ databases">
        <title>Deep-cultivation of Planctomycetes and their phenomic and genomic characterization uncovers novel biology.</title>
        <authorList>
            <person name="Wiegand S."/>
            <person name="Jogler M."/>
            <person name="Boedeker C."/>
            <person name="Pinto D."/>
            <person name="Vollmers J."/>
            <person name="Rivas-Marin E."/>
            <person name="Kohn T."/>
            <person name="Peeters S.H."/>
            <person name="Heuer A."/>
            <person name="Rast P."/>
            <person name="Oberbeckmann S."/>
            <person name="Bunk B."/>
            <person name="Jeske O."/>
            <person name="Meyerdierks A."/>
            <person name="Storesund J.E."/>
            <person name="Kallscheuer N."/>
            <person name="Luecker S."/>
            <person name="Lage O.M."/>
            <person name="Pohl T."/>
            <person name="Merkel B.J."/>
            <person name="Hornburger P."/>
            <person name="Mueller R.-W."/>
            <person name="Bruemmer F."/>
            <person name="Labrenz M."/>
            <person name="Spormann A.M."/>
            <person name="Op Den Camp H."/>
            <person name="Overmann J."/>
            <person name="Amann R."/>
            <person name="Jetten M.S.M."/>
            <person name="Mascher T."/>
            <person name="Medema M.H."/>
            <person name="Devos D.P."/>
            <person name="Kaster A.-K."/>
            <person name="Ovreas L."/>
            <person name="Rohde M."/>
            <person name="Galperin M.Y."/>
            <person name="Jogler C."/>
        </authorList>
    </citation>
    <scope>NUCLEOTIDE SEQUENCE [LARGE SCALE GENOMIC DNA]</scope>
    <source>
        <strain evidence="1 2">Pla52o</strain>
    </source>
</reference>
<dbReference type="AlphaFoldDB" id="A0A5C6CM53"/>
<comment type="caution">
    <text evidence="1">The sequence shown here is derived from an EMBL/GenBank/DDBJ whole genome shotgun (WGS) entry which is preliminary data.</text>
</comment>